<feature type="transmembrane region" description="Helical" evidence="8">
    <location>
        <begin position="164"/>
        <end position="186"/>
    </location>
</feature>
<keyword evidence="6 8" id="KW-0472">Membrane</keyword>
<accession>A0A455T004</accession>
<evidence type="ECO:0000256" key="5">
    <source>
        <dbReference type="ARBA" id="ARBA00022989"/>
    </source>
</evidence>
<feature type="domain" description="VTT" evidence="9">
    <location>
        <begin position="57"/>
        <end position="184"/>
    </location>
</feature>
<feature type="transmembrane region" description="Helical" evidence="8">
    <location>
        <begin position="43"/>
        <end position="66"/>
    </location>
</feature>
<reference evidence="10" key="1">
    <citation type="submission" date="2018-12" db="EMBL/GenBank/DDBJ databases">
        <title>Novel natural products biosynthetic potential of the class Ktedonobacteria.</title>
        <authorList>
            <person name="Zheng Y."/>
            <person name="Saitou A."/>
            <person name="Wang C.M."/>
            <person name="Toyoda A."/>
            <person name="Minakuchi Y."/>
            <person name="Sekiguchi Y."/>
            <person name="Ueda K."/>
            <person name="Takano H."/>
            <person name="Sakai Y."/>
            <person name="Yokota A."/>
            <person name="Yabe S."/>
        </authorList>
    </citation>
    <scope>NUCLEOTIDE SEQUENCE</scope>
    <source>
        <strain evidence="10">A3-2</strain>
    </source>
</reference>
<dbReference type="InterPro" id="IPR032816">
    <property type="entry name" value="VTT_dom"/>
</dbReference>
<proteinExistence type="inferred from homology"/>
<dbReference type="InterPro" id="IPR051311">
    <property type="entry name" value="DedA_domain"/>
</dbReference>
<evidence type="ECO:0000256" key="2">
    <source>
        <dbReference type="ARBA" id="ARBA00010792"/>
    </source>
</evidence>
<evidence type="ECO:0000256" key="6">
    <source>
        <dbReference type="ARBA" id="ARBA00023136"/>
    </source>
</evidence>
<keyword evidence="4 8" id="KW-0812">Transmembrane</keyword>
<evidence type="ECO:0000256" key="1">
    <source>
        <dbReference type="ARBA" id="ARBA00004651"/>
    </source>
</evidence>
<dbReference type="GO" id="GO:0005886">
    <property type="term" value="C:plasma membrane"/>
    <property type="evidence" value="ECO:0007669"/>
    <property type="project" value="UniProtKB-SubCell"/>
</dbReference>
<feature type="compositionally biased region" description="Basic and acidic residues" evidence="7">
    <location>
        <begin position="239"/>
        <end position="249"/>
    </location>
</feature>
<comment type="subcellular location">
    <subcellularLocation>
        <location evidence="1">Cell membrane</location>
        <topology evidence="1">Multi-pass membrane protein</topology>
    </subcellularLocation>
</comment>
<evidence type="ECO:0000256" key="3">
    <source>
        <dbReference type="ARBA" id="ARBA00022475"/>
    </source>
</evidence>
<sequence length="302" mass="33111">MFWWLRLALMSIVSRPMVSLGTLAALISLQTLQEALHVWGYLAVALFIMIESSGIPFPGETMLLLASFLAGVDRQLQIPLVIACAALGAIVGDNLGYLLGRHGGRPLVERFGRYIFLKTEHLDRAERFFARHGDKTVFFGRFIAVLRAWAAFLAGVNRMRWRTFLVYNAAGGVVWATVFGLLGYFAGRVFHDNFAAVEHLARAISWTGALVLLVVGLAALFLYRLRRARLSRQKSATLAHREQDHDGRAGEAAPAEQRPRALATVSRAEETSPTTIAAAAEPGAHSPDGKDKEQAPDSEGEC</sequence>
<evidence type="ECO:0000256" key="4">
    <source>
        <dbReference type="ARBA" id="ARBA00022692"/>
    </source>
</evidence>
<comment type="similarity">
    <text evidence="2">Belongs to the DedA family.</text>
</comment>
<feature type="region of interest" description="Disordered" evidence="7">
    <location>
        <begin position="236"/>
        <end position="302"/>
    </location>
</feature>
<protein>
    <recommendedName>
        <fullName evidence="9">VTT domain-containing protein</fullName>
    </recommendedName>
</protein>
<organism evidence="10">
    <name type="scientific">Thermogemmatispora argillosa</name>
    <dbReference type="NCBI Taxonomy" id="2045280"/>
    <lineage>
        <taxon>Bacteria</taxon>
        <taxon>Bacillati</taxon>
        <taxon>Chloroflexota</taxon>
        <taxon>Ktedonobacteria</taxon>
        <taxon>Thermogemmatisporales</taxon>
        <taxon>Thermogemmatisporaceae</taxon>
        <taxon>Thermogemmatispora</taxon>
    </lineage>
</organism>
<dbReference type="EMBL" id="AP019377">
    <property type="protein sequence ID" value="BBH92679.1"/>
    <property type="molecule type" value="Genomic_DNA"/>
</dbReference>
<dbReference type="Pfam" id="PF09335">
    <property type="entry name" value="VTT_dom"/>
    <property type="match status" value="1"/>
</dbReference>
<evidence type="ECO:0000313" key="10">
    <source>
        <dbReference type="EMBL" id="BBH92679.1"/>
    </source>
</evidence>
<dbReference type="PANTHER" id="PTHR42709">
    <property type="entry name" value="ALKALINE PHOSPHATASE LIKE PROTEIN"/>
    <property type="match status" value="1"/>
</dbReference>
<evidence type="ECO:0000256" key="8">
    <source>
        <dbReference type="SAM" id="Phobius"/>
    </source>
</evidence>
<keyword evidence="5 8" id="KW-1133">Transmembrane helix</keyword>
<feature type="transmembrane region" description="Helical" evidence="8">
    <location>
        <begin position="78"/>
        <end position="99"/>
    </location>
</feature>
<evidence type="ECO:0000256" key="7">
    <source>
        <dbReference type="SAM" id="MobiDB-lite"/>
    </source>
</evidence>
<feature type="transmembrane region" description="Helical" evidence="8">
    <location>
        <begin position="206"/>
        <end position="225"/>
    </location>
</feature>
<evidence type="ECO:0000259" key="9">
    <source>
        <dbReference type="Pfam" id="PF09335"/>
    </source>
</evidence>
<dbReference type="PANTHER" id="PTHR42709:SF6">
    <property type="entry name" value="UNDECAPRENYL PHOSPHATE TRANSPORTER A"/>
    <property type="match status" value="1"/>
</dbReference>
<feature type="transmembrane region" description="Helical" evidence="8">
    <location>
        <begin position="138"/>
        <end position="157"/>
    </location>
</feature>
<gene>
    <name evidence="10" type="ORF">KTA_08780</name>
</gene>
<dbReference type="AlphaFoldDB" id="A0A455T004"/>
<keyword evidence="3" id="KW-1003">Cell membrane</keyword>
<name>A0A455T004_9CHLR</name>